<keyword evidence="3" id="KW-1185">Reference proteome</keyword>
<proteinExistence type="predicted"/>
<protein>
    <submittedName>
        <fullName evidence="2">Uncharacterized protein</fullName>
    </submittedName>
</protein>
<gene>
    <name evidence="2" type="ORF">NPIL_158671</name>
</gene>
<reference evidence="2" key="1">
    <citation type="submission" date="2020-08" db="EMBL/GenBank/DDBJ databases">
        <title>Multicomponent nature underlies the extraordinary mechanical properties of spider dragline silk.</title>
        <authorList>
            <person name="Kono N."/>
            <person name="Nakamura H."/>
            <person name="Mori M."/>
            <person name="Yoshida Y."/>
            <person name="Ohtoshi R."/>
            <person name="Malay A.D."/>
            <person name="Moran D.A.P."/>
            <person name="Tomita M."/>
            <person name="Numata K."/>
            <person name="Arakawa K."/>
        </authorList>
    </citation>
    <scope>NUCLEOTIDE SEQUENCE</scope>
</reference>
<comment type="caution">
    <text evidence="2">The sequence shown here is derived from an EMBL/GenBank/DDBJ whole genome shotgun (WGS) entry which is preliminary data.</text>
</comment>
<name>A0A8X6U3W3_NEPPI</name>
<evidence type="ECO:0000313" key="3">
    <source>
        <dbReference type="Proteomes" id="UP000887013"/>
    </source>
</evidence>
<organism evidence="2 3">
    <name type="scientific">Nephila pilipes</name>
    <name type="common">Giant wood spider</name>
    <name type="synonym">Nephila maculata</name>
    <dbReference type="NCBI Taxonomy" id="299642"/>
    <lineage>
        <taxon>Eukaryota</taxon>
        <taxon>Metazoa</taxon>
        <taxon>Ecdysozoa</taxon>
        <taxon>Arthropoda</taxon>
        <taxon>Chelicerata</taxon>
        <taxon>Arachnida</taxon>
        <taxon>Araneae</taxon>
        <taxon>Araneomorphae</taxon>
        <taxon>Entelegynae</taxon>
        <taxon>Araneoidea</taxon>
        <taxon>Nephilidae</taxon>
        <taxon>Nephila</taxon>
    </lineage>
</organism>
<dbReference type="AlphaFoldDB" id="A0A8X6U3W3"/>
<sequence>MGPKPSCLDGGSIPSTPSPIVEQQKNNINTTRFFILQRKDVFSNVSPFLIEKAIAASVGSVKMIRKMHSGDLLLEMPSAKQVPALMNLSQFPHFDGTVVPQS</sequence>
<dbReference type="OrthoDB" id="6485787at2759"/>
<feature type="region of interest" description="Disordered" evidence="1">
    <location>
        <begin position="1"/>
        <end position="22"/>
    </location>
</feature>
<evidence type="ECO:0000256" key="1">
    <source>
        <dbReference type="SAM" id="MobiDB-lite"/>
    </source>
</evidence>
<accession>A0A8X6U3W3</accession>
<dbReference type="Proteomes" id="UP000887013">
    <property type="component" value="Unassembled WGS sequence"/>
</dbReference>
<dbReference type="EMBL" id="BMAW01070227">
    <property type="protein sequence ID" value="GFT72352.1"/>
    <property type="molecule type" value="Genomic_DNA"/>
</dbReference>
<evidence type="ECO:0000313" key="2">
    <source>
        <dbReference type="EMBL" id="GFT72352.1"/>
    </source>
</evidence>